<name>A0A6A5UHI0_9PLEO</name>
<protein>
    <submittedName>
        <fullName evidence="1">Uncharacterized protein</fullName>
    </submittedName>
</protein>
<dbReference type="EMBL" id="ML976800">
    <property type="protein sequence ID" value="KAF1964218.1"/>
    <property type="molecule type" value="Genomic_DNA"/>
</dbReference>
<reference evidence="1" key="1">
    <citation type="journal article" date="2020" name="Stud. Mycol.">
        <title>101 Dothideomycetes genomes: a test case for predicting lifestyles and emergence of pathogens.</title>
        <authorList>
            <person name="Haridas S."/>
            <person name="Albert R."/>
            <person name="Binder M."/>
            <person name="Bloem J."/>
            <person name="Labutti K."/>
            <person name="Salamov A."/>
            <person name="Andreopoulos B."/>
            <person name="Baker S."/>
            <person name="Barry K."/>
            <person name="Bills G."/>
            <person name="Bluhm B."/>
            <person name="Cannon C."/>
            <person name="Castanera R."/>
            <person name="Culley D."/>
            <person name="Daum C."/>
            <person name="Ezra D."/>
            <person name="Gonzalez J."/>
            <person name="Henrissat B."/>
            <person name="Kuo A."/>
            <person name="Liang C."/>
            <person name="Lipzen A."/>
            <person name="Lutzoni F."/>
            <person name="Magnuson J."/>
            <person name="Mondo S."/>
            <person name="Nolan M."/>
            <person name="Ohm R."/>
            <person name="Pangilinan J."/>
            <person name="Park H.-J."/>
            <person name="Ramirez L."/>
            <person name="Alfaro M."/>
            <person name="Sun H."/>
            <person name="Tritt A."/>
            <person name="Yoshinaga Y."/>
            <person name="Zwiers L.-H."/>
            <person name="Turgeon B."/>
            <person name="Goodwin S."/>
            <person name="Spatafora J."/>
            <person name="Crous P."/>
            <person name="Grigoriev I."/>
        </authorList>
    </citation>
    <scope>NUCLEOTIDE SEQUENCE</scope>
    <source>
        <strain evidence="1">CBS 107.79</strain>
    </source>
</reference>
<keyword evidence="2" id="KW-1185">Reference proteome</keyword>
<dbReference type="Proteomes" id="UP000800036">
    <property type="component" value="Unassembled WGS sequence"/>
</dbReference>
<dbReference type="OrthoDB" id="3799380at2759"/>
<sequence length="289" mass="33173">MLPKTSLLDAFVNVEPFRGSILRMLLPSEISSLLAALHCSVSHWENMMHMDIMYEIFQDIQELRVMQNLGLTVRVFGSDLETLDRKIRDPWAISKVEDHRCLYVFVLISEQCSDGSSTLHKDFRSNFSGKNIAEDVDVHEVQEKFPNRVAENITMLSRWMLCTPHLTGSLPGTVPGWIPIFNTRKCIALRTYISSYKEYKSRILYMDRALISRVFGCQRDRDLLARVSDLTAVCYSLQDEKSCKRTIVGRLSMNTIRNVYMPPGESPQEEYVVVNTIHPLNSAIMFSLP</sequence>
<evidence type="ECO:0000313" key="2">
    <source>
        <dbReference type="Proteomes" id="UP000800036"/>
    </source>
</evidence>
<accession>A0A6A5UHI0</accession>
<gene>
    <name evidence="1" type="ORF">BU23DRAFT_575874</name>
</gene>
<dbReference type="AlphaFoldDB" id="A0A6A5UHI0"/>
<evidence type="ECO:0000313" key="1">
    <source>
        <dbReference type="EMBL" id="KAF1964218.1"/>
    </source>
</evidence>
<proteinExistence type="predicted"/>
<organism evidence="1 2">
    <name type="scientific">Bimuria novae-zelandiae CBS 107.79</name>
    <dbReference type="NCBI Taxonomy" id="1447943"/>
    <lineage>
        <taxon>Eukaryota</taxon>
        <taxon>Fungi</taxon>
        <taxon>Dikarya</taxon>
        <taxon>Ascomycota</taxon>
        <taxon>Pezizomycotina</taxon>
        <taxon>Dothideomycetes</taxon>
        <taxon>Pleosporomycetidae</taxon>
        <taxon>Pleosporales</taxon>
        <taxon>Massarineae</taxon>
        <taxon>Didymosphaeriaceae</taxon>
        <taxon>Bimuria</taxon>
    </lineage>
</organism>